<dbReference type="RefSeq" id="WP_089997076.1">
    <property type="nucleotide sequence ID" value="NZ_FOIZ01000002.1"/>
</dbReference>
<protein>
    <recommendedName>
        <fullName evidence="4">Pilus formation protein N terminal region</fullName>
    </recommendedName>
</protein>
<proteinExistence type="predicted"/>
<organism evidence="2 3">
    <name type="scientific">Cognatiyoonia koreensis</name>
    <dbReference type="NCBI Taxonomy" id="364200"/>
    <lineage>
        <taxon>Bacteria</taxon>
        <taxon>Pseudomonadati</taxon>
        <taxon>Pseudomonadota</taxon>
        <taxon>Alphaproteobacteria</taxon>
        <taxon>Rhodobacterales</taxon>
        <taxon>Paracoccaceae</taxon>
        <taxon>Cognatiyoonia</taxon>
    </lineage>
</organism>
<keyword evidence="1" id="KW-0732">Signal</keyword>
<evidence type="ECO:0000313" key="2">
    <source>
        <dbReference type="EMBL" id="SEW46130.1"/>
    </source>
</evidence>
<keyword evidence="3" id="KW-1185">Reference proteome</keyword>
<dbReference type="Proteomes" id="UP000199167">
    <property type="component" value="Unassembled WGS sequence"/>
</dbReference>
<sequence>MKYLAALFILCPAIALAQKSLIENRISGAHIASVQTPPIGMEEPATLIITLSSGAQLIIESDETLDDCAATIRNIIGVADKTVIIVTDHGAQTMNGVFVESCVAVPKQ</sequence>
<gene>
    <name evidence="2" type="ORF">SAMN04488515_3451</name>
</gene>
<evidence type="ECO:0000256" key="1">
    <source>
        <dbReference type="SAM" id="SignalP"/>
    </source>
</evidence>
<dbReference type="EMBL" id="FOIZ01000002">
    <property type="protein sequence ID" value="SEW46130.1"/>
    <property type="molecule type" value="Genomic_DNA"/>
</dbReference>
<accession>A0A1I0RX76</accession>
<dbReference type="STRING" id="364200.SAMN04488515_3451"/>
<dbReference type="AlphaFoldDB" id="A0A1I0RX76"/>
<reference evidence="2 3" key="1">
    <citation type="submission" date="2016-10" db="EMBL/GenBank/DDBJ databases">
        <authorList>
            <person name="de Groot N.N."/>
        </authorList>
    </citation>
    <scope>NUCLEOTIDE SEQUENCE [LARGE SCALE GENOMIC DNA]</scope>
    <source>
        <strain evidence="2 3">DSM 17925</strain>
    </source>
</reference>
<feature type="chain" id="PRO_5011680927" description="Pilus formation protein N terminal region" evidence="1">
    <location>
        <begin position="18"/>
        <end position="108"/>
    </location>
</feature>
<evidence type="ECO:0000313" key="3">
    <source>
        <dbReference type="Proteomes" id="UP000199167"/>
    </source>
</evidence>
<evidence type="ECO:0008006" key="4">
    <source>
        <dbReference type="Google" id="ProtNLM"/>
    </source>
</evidence>
<name>A0A1I0RX76_9RHOB</name>
<feature type="signal peptide" evidence="1">
    <location>
        <begin position="1"/>
        <end position="17"/>
    </location>
</feature>